<reference evidence="1" key="3">
    <citation type="submission" date="2015-11" db="EMBL/GenBank/DDBJ databases">
        <authorList>
            <person name="Zhang Y."/>
            <person name="Guo Z."/>
        </authorList>
    </citation>
    <scope>NUCLEOTIDE SEQUENCE</scope>
    <source>
        <strain evidence="1">1</strain>
    </source>
</reference>
<dbReference type="RefSeq" id="WP_034325490.1">
    <property type="nucleotide sequence ID" value="NZ_CAJTQN010000006.1"/>
</dbReference>
<accession>A0A099UBJ1</accession>
<dbReference type="AlphaFoldDB" id="A0A099UBJ1"/>
<protein>
    <submittedName>
        <fullName evidence="2">DUF4156 domain-containing protein</fullName>
    </submittedName>
</protein>
<dbReference type="STRING" id="76936.BN2458_PEG0451"/>
<dbReference type="EMBL" id="JRPF02000001">
    <property type="protein sequence ID" value="TLD79540.1"/>
    <property type="molecule type" value="Genomic_DNA"/>
</dbReference>
<evidence type="ECO:0000313" key="4">
    <source>
        <dbReference type="Proteomes" id="UP000064525"/>
    </source>
</evidence>
<name>A0A099UBJ1_9HELI</name>
<reference evidence="4" key="2">
    <citation type="submission" date="2015-11" db="EMBL/GenBank/DDBJ databases">
        <authorList>
            <person name="Anvar S.Y."/>
        </authorList>
    </citation>
    <scope>NUCLEOTIDE SEQUENCE [LARGE SCALE GENOMIC DNA]</scope>
</reference>
<dbReference type="Proteomes" id="UP000029925">
    <property type="component" value="Unassembled WGS sequence"/>
</dbReference>
<dbReference type="GeneID" id="78150761"/>
<dbReference type="PATRIC" id="fig|76936.10.peg.440"/>
<dbReference type="Pfam" id="PF13698">
    <property type="entry name" value="DUF4156"/>
    <property type="match status" value="1"/>
</dbReference>
<gene>
    <name evidence="1" type="ORF">BN2458_PEG0451</name>
    <name evidence="2" type="ORF">LS75_000955</name>
</gene>
<organism evidence="1 4">
    <name type="scientific">Helicobacter typhlonius</name>
    <dbReference type="NCBI Taxonomy" id="76936"/>
    <lineage>
        <taxon>Bacteria</taxon>
        <taxon>Pseudomonadati</taxon>
        <taxon>Campylobacterota</taxon>
        <taxon>Epsilonproteobacteria</taxon>
        <taxon>Campylobacterales</taxon>
        <taxon>Helicobacteraceae</taxon>
        <taxon>Helicobacter</taxon>
    </lineage>
</organism>
<dbReference type="PROSITE" id="PS51257">
    <property type="entry name" value="PROKAR_LIPOPROTEIN"/>
    <property type="match status" value="1"/>
</dbReference>
<evidence type="ECO:0000313" key="2">
    <source>
        <dbReference type="EMBL" id="TLD79540.1"/>
    </source>
</evidence>
<evidence type="ECO:0000313" key="1">
    <source>
        <dbReference type="EMBL" id="CUU39337.1"/>
    </source>
</evidence>
<dbReference type="EMBL" id="LN907858">
    <property type="protein sequence ID" value="CUU39337.1"/>
    <property type="molecule type" value="Genomic_DNA"/>
</dbReference>
<dbReference type="KEGG" id="hty:BN2458_PEG0451"/>
<evidence type="ECO:0000313" key="3">
    <source>
        <dbReference type="Proteomes" id="UP000029925"/>
    </source>
</evidence>
<proteinExistence type="predicted"/>
<reference evidence="2 3" key="1">
    <citation type="journal article" date="2014" name="Genome Announc.">
        <title>Draft genome sequences of eight enterohepatic helicobacter species isolated from both laboratory and wild rodents.</title>
        <authorList>
            <person name="Sheh A."/>
            <person name="Shen Z."/>
            <person name="Fox J.G."/>
        </authorList>
    </citation>
    <scope>NUCLEOTIDE SEQUENCE [LARGE SCALE GENOMIC DNA]</scope>
    <source>
        <strain evidence="2 3">MIT 98-6810</strain>
    </source>
</reference>
<keyword evidence="3" id="KW-1185">Reference proteome</keyword>
<dbReference type="InterPro" id="IPR025294">
    <property type="entry name" value="DUF4156"/>
</dbReference>
<dbReference type="OrthoDB" id="5325741at2"/>
<sequence>MKKLVSLGIGIGVSFLIFGCADPEPQLPMFKPKALEAQGKGITVAKSTPYNCKALGEVEGKDDTQGTQGATRETLREGAINDLKNEAGNVVGENKRIMLKIDKEEVLCNALVQENRQLIRKVVKCNDGLPSNAIQGSLASHRIHADIFDCGEK</sequence>
<dbReference type="Proteomes" id="UP000064525">
    <property type="component" value="Chromosome I"/>
</dbReference>